<evidence type="ECO:0000313" key="3">
    <source>
        <dbReference type="Proteomes" id="UP000298030"/>
    </source>
</evidence>
<name>A0A4Y7SEL0_COPMI</name>
<dbReference type="EMBL" id="QPFP01000147">
    <property type="protein sequence ID" value="TEB20255.1"/>
    <property type="molecule type" value="Genomic_DNA"/>
</dbReference>
<proteinExistence type="predicted"/>
<keyword evidence="3" id="KW-1185">Reference proteome</keyword>
<dbReference type="OrthoDB" id="2654423at2759"/>
<dbReference type="AlphaFoldDB" id="A0A4Y7SEL0"/>
<protein>
    <submittedName>
        <fullName evidence="2">Uncharacterized protein</fullName>
    </submittedName>
</protein>
<sequence>MGRPRLYHTPEEKLAAQRRNSSNYYWSGSHPKKISKRRKKARVAWREDSDLAPGAQMLQGYCDSTINMDRAPPVTGTPPTVVSMGSTSSAQTKLNPNKEEAKCGQCGAQRIRQVILLNREPVRAALELYHKKITAIDDDIKQRLKGGTLRRLLTATCAHFEALYEASLADALASLDERLEPFNQHLATLREALNEILNSHGLGEDYKRGAAVEKTVEEAIGHLQDIMCEAMADPVDFLDRYREGLLEFQIHLPA</sequence>
<evidence type="ECO:0000256" key="1">
    <source>
        <dbReference type="SAM" id="MobiDB-lite"/>
    </source>
</evidence>
<evidence type="ECO:0000313" key="2">
    <source>
        <dbReference type="EMBL" id="TEB20255.1"/>
    </source>
</evidence>
<accession>A0A4Y7SEL0</accession>
<dbReference type="Proteomes" id="UP000298030">
    <property type="component" value="Unassembled WGS sequence"/>
</dbReference>
<comment type="caution">
    <text evidence="2">The sequence shown here is derived from an EMBL/GenBank/DDBJ whole genome shotgun (WGS) entry which is preliminary data.</text>
</comment>
<gene>
    <name evidence="2" type="ORF">FA13DRAFT_1801129</name>
</gene>
<reference evidence="2 3" key="1">
    <citation type="journal article" date="2019" name="Nat. Ecol. Evol.">
        <title>Megaphylogeny resolves global patterns of mushroom evolution.</title>
        <authorList>
            <person name="Varga T."/>
            <person name="Krizsan K."/>
            <person name="Foldi C."/>
            <person name="Dima B."/>
            <person name="Sanchez-Garcia M."/>
            <person name="Sanchez-Ramirez S."/>
            <person name="Szollosi G.J."/>
            <person name="Szarkandi J.G."/>
            <person name="Papp V."/>
            <person name="Albert L."/>
            <person name="Andreopoulos W."/>
            <person name="Angelini C."/>
            <person name="Antonin V."/>
            <person name="Barry K.W."/>
            <person name="Bougher N.L."/>
            <person name="Buchanan P."/>
            <person name="Buyck B."/>
            <person name="Bense V."/>
            <person name="Catcheside P."/>
            <person name="Chovatia M."/>
            <person name="Cooper J."/>
            <person name="Damon W."/>
            <person name="Desjardin D."/>
            <person name="Finy P."/>
            <person name="Geml J."/>
            <person name="Haridas S."/>
            <person name="Hughes K."/>
            <person name="Justo A."/>
            <person name="Karasinski D."/>
            <person name="Kautmanova I."/>
            <person name="Kiss B."/>
            <person name="Kocsube S."/>
            <person name="Kotiranta H."/>
            <person name="LaButti K.M."/>
            <person name="Lechner B.E."/>
            <person name="Liimatainen K."/>
            <person name="Lipzen A."/>
            <person name="Lukacs Z."/>
            <person name="Mihaltcheva S."/>
            <person name="Morgado L.N."/>
            <person name="Niskanen T."/>
            <person name="Noordeloos M.E."/>
            <person name="Ohm R.A."/>
            <person name="Ortiz-Santana B."/>
            <person name="Ovrebo C."/>
            <person name="Racz N."/>
            <person name="Riley R."/>
            <person name="Savchenko A."/>
            <person name="Shiryaev A."/>
            <person name="Soop K."/>
            <person name="Spirin V."/>
            <person name="Szebenyi C."/>
            <person name="Tomsovsky M."/>
            <person name="Tulloss R.E."/>
            <person name="Uehling J."/>
            <person name="Grigoriev I.V."/>
            <person name="Vagvolgyi C."/>
            <person name="Papp T."/>
            <person name="Martin F.M."/>
            <person name="Miettinen O."/>
            <person name="Hibbett D.S."/>
            <person name="Nagy L.G."/>
        </authorList>
    </citation>
    <scope>NUCLEOTIDE SEQUENCE [LARGE SCALE GENOMIC DNA]</scope>
    <source>
        <strain evidence="2 3">FP101781</strain>
    </source>
</reference>
<feature type="region of interest" description="Disordered" evidence="1">
    <location>
        <begin position="1"/>
        <end position="33"/>
    </location>
</feature>
<organism evidence="2 3">
    <name type="scientific">Coprinellus micaceus</name>
    <name type="common">Glistening ink-cap mushroom</name>
    <name type="synonym">Coprinus micaceus</name>
    <dbReference type="NCBI Taxonomy" id="71717"/>
    <lineage>
        <taxon>Eukaryota</taxon>
        <taxon>Fungi</taxon>
        <taxon>Dikarya</taxon>
        <taxon>Basidiomycota</taxon>
        <taxon>Agaricomycotina</taxon>
        <taxon>Agaricomycetes</taxon>
        <taxon>Agaricomycetidae</taxon>
        <taxon>Agaricales</taxon>
        <taxon>Agaricineae</taxon>
        <taxon>Psathyrellaceae</taxon>
        <taxon>Coprinellus</taxon>
    </lineage>
</organism>